<dbReference type="HOGENOM" id="CLU_107676_0_0_1"/>
<accession>A0A0D0CWB1</accession>
<feature type="compositionally biased region" description="Basic and acidic residues" evidence="1">
    <location>
        <begin position="1"/>
        <end position="17"/>
    </location>
</feature>
<organism evidence="2 3">
    <name type="scientific">Collybiopsis luxurians FD-317 M1</name>
    <dbReference type="NCBI Taxonomy" id="944289"/>
    <lineage>
        <taxon>Eukaryota</taxon>
        <taxon>Fungi</taxon>
        <taxon>Dikarya</taxon>
        <taxon>Basidiomycota</taxon>
        <taxon>Agaricomycotina</taxon>
        <taxon>Agaricomycetes</taxon>
        <taxon>Agaricomycetidae</taxon>
        <taxon>Agaricales</taxon>
        <taxon>Marasmiineae</taxon>
        <taxon>Omphalotaceae</taxon>
        <taxon>Collybiopsis</taxon>
        <taxon>Collybiopsis luxurians</taxon>
    </lineage>
</organism>
<name>A0A0D0CWB1_9AGAR</name>
<protein>
    <submittedName>
        <fullName evidence="2">Uncharacterized protein</fullName>
    </submittedName>
</protein>
<dbReference type="AlphaFoldDB" id="A0A0D0CWB1"/>
<reference evidence="2 3" key="1">
    <citation type="submission" date="2014-04" db="EMBL/GenBank/DDBJ databases">
        <title>Evolutionary Origins and Diversification of the Mycorrhizal Mutualists.</title>
        <authorList>
            <consortium name="DOE Joint Genome Institute"/>
            <consortium name="Mycorrhizal Genomics Consortium"/>
            <person name="Kohler A."/>
            <person name="Kuo A."/>
            <person name="Nagy L.G."/>
            <person name="Floudas D."/>
            <person name="Copeland A."/>
            <person name="Barry K.W."/>
            <person name="Cichocki N."/>
            <person name="Veneault-Fourrey C."/>
            <person name="LaButti K."/>
            <person name="Lindquist E.A."/>
            <person name="Lipzen A."/>
            <person name="Lundell T."/>
            <person name="Morin E."/>
            <person name="Murat C."/>
            <person name="Riley R."/>
            <person name="Ohm R."/>
            <person name="Sun H."/>
            <person name="Tunlid A."/>
            <person name="Henrissat B."/>
            <person name="Grigoriev I.V."/>
            <person name="Hibbett D.S."/>
            <person name="Martin F."/>
        </authorList>
    </citation>
    <scope>NUCLEOTIDE SEQUENCE [LARGE SCALE GENOMIC DNA]</scope>
    <source>
        <strain evidence="2 3">FD-317 M1</strain>
    </source>
</reference>
<proteinExistence type="predicted"/>
<evidence type="ECO:0000256" key="1">
    <source>
        <dbReference type="SAM" id="MobiDB-lite"/>
    </source>
</evidence>
<dbReference type="OrthoDB" id="3226519at2759"/>
<evidence type="ECO:0000313" key="3">
    <source>
        <dbReference type="Proteomes" id="UP000053593"/>
    </source>
</evidence>
<evidence type="ECO:0000313" key="2">
    <source>
        <dbReference type="EMBL" id="KIK64072.1"/>
    </source>
</evidence>
<dbReference type="Proteomes" id="UP000053593">
    <property type="component" value="Unassembled WGS sequence"/>
</dbReference>
<keyword evidence="3" id="KW-1185">Reference proteome</keyword>
<dbReference type="EMBL" id="KN834762">
    <property type="protein sequence ID" value="KIK64072.1"/>
    <property type="molecule type" value="Genomic_DNA"/>
</dbReference>
<feature type="region of interest" description="Disordered" evidence="1">
    <location>
        <begin position="1"/>
        <end position="26"/>
    </location>
</feature>
<sequence length="224" mass="24094">MKLLHEGLGRSDDDARITRHHHESKRTEDIKATSLHLLASIAMQFLSVLVALVSAAVLVSASPDEVCDGQVVLSETFIGEEKNVKVQHLTCPVAATKTKRALAPRQTNVCGNNCQTSCFTPAGGGPNPNDCHIIADALRFDSQNIGPFFNITAGVNNTVALTFASCLSFYVNQDTINQTYCRTDWAGVIDFIAPNCQATQNAHGGLCVETNQNFFIQVNAASVS</sequence>
<gene>
    <name evidence="2" type="ORF">GYMLUDRAFT_40307</name>
</gene>